<keyword evidence="5 10" id="KW-0560">Oxidoreductase</keyword>
<evidence type="ECO:0000313" key="11">
    <source>
        <dbReference type="Proteomes" id="UP001212997"/>
    </source>
</evidence>
<evidence type="ECO:0000256" key="1">
    <source>
        <dbReference type="ARBA" id="ARBA00001970"/>
    </source>
</evidence>
<keyword evidence="3" id="KW-0349">Heme</keyword>
<protein>
    <submittedName>
        <fullName evidence="10">Heme-thiolate peroxidase</fullName>
        <ecNumber evidence="10">1.11.2.1</ecNumber>
    </submittedName>
</protein>
<dbReference type="Gene3D" id="1.10.489.10">
    <property type="entry name" value="Chloroperoxidase-like"/>
    <property type="match status" value="1"/>
</dbReference>
<evidence type="ECO:0000256" key="7">
    <source>
        <dbReference type="ARBA" id="ARBA00025795"/>
    </source>
</evidence>
<dbReference type="Proteomes" id="UP001212997">
    <property type="component" value="Unassembled WGS sequence"/>
</dbReference>
<reference evidence="10" key="1">
    <citation type="submission" date="2022-07" db="EMBL/GenBank/DDBJ databases">
        <title>Genome Sequence of Physisporinus lineatus.</title>
        <authorList>
            <person name="Buettner E."/>
        </authorList>
    </citation>
    <scope>NUCLEOTIDE SEQUENCE</scope>
    <source>
        <strain evidence="10">VT162</strain>
    </source>
</reference>
<gene>
    <name evidence="10" type="ORF">NLI96_g6200</name>
</gene>
<comment type="caution">
    <text evidence="10">The sequence shown here is derived from an EMBL/GenBank/DDBJ whole genome shotgun (WGS) entry which is preliminary data.</text>
</comment>
<evidence type="ECO:0000256" key="3">
    <source>
        <dbReference type="ARBA" id="ARBA00022617"/>
    </source>
</evidence>
<feature type="domain" description="Heme haloperoxidase family profile" evidence="9">
    <location>
        <begin position="26"/>
        <end position="267"/>
    </location>
</feature>
<organism evidence="10 11">
    <name type="scientific">Meripilus lineatus</name>
    <dbReference type="NCBI Taxonomy" id="2056292"/>
    <lineage>
        <taxon>Eukaryota</taxon>
        <taxon>Fungi</taxon>
        <taxon>Dikarya</taxon>
        <taxon>Basidiomycota</taxon>
        <taxon>Agaricomycotina</taxon>
        <taxon>Agaricomycetes</taxon>
        <taxon>Polyporales</taxon>
        <taxon>Meripilaceae</taxon>
        <taxon>Meripilus</taxon>
    </lineage>
</organism>
<name>A0AAD5V3C2_9APHY</name>
<dbReference type="GO" id="GO:0004601">
    <property type="term" value="F:peroxidase activity"/>
    <property type="evidence" value="ECO:0007669"/>
    <property type="project" value="UniProtKB-KW"/>
</dbReference>
<dbReference type="PANTHER" id="PTHR33577:SF9">
    <property type="entry name" value="PEROXIDASE STCC"/>
    <property type="match status" value="1"/>
</dbReference>
<evidence type="ECO:0000256" key="4">
    <source>
        <dbReference type="ARBA" id="ARBA00022723"/>
    </source>
</evidence>
<feature type="compositionally biased region" description="Basic and acidic residues" evidence="8">
    <location>
        <begin position="289"/>
        <end position="307"/>
    </location>
</feature>
<proteinExistence type="inferred from homology"/>
<dbReference type="InterPro" id="IPR036851">
    <property type="entry name" value="Chloroperoxidase-like_sf"/>
</dbReference>
<keyword evidence="6" id="KW-0408">Iron</keyword>
<feature type="region of interest" description="Disordered" evidence="8">
    <location>
        <begin position="279"/>
        <end position="307"/>
    </location>
</feature>
<dbReference type="GO" id="GO:0046872">
    <property type="term" value="F:metal ion binding"/>
    <property type="evidence" value="ECO:0007669"/>
    <property type="project" value="UniProtKB-KW"/>
</dbReference>
<evidence type="ECO:0000256" key="5">
    <source>
        <dbReference type="ARBA" id="ARBA00023002"/>
    </source>
</evidence>
<sequence>MSPPPAPPVHSHSDGTCPITGASGSNPHAYCPPQPGDSRAPCPALNSLANHGYLPRDGKQINAEIIIAAMRTAFNLSHTLAFFLTRGATFILGQKGKYFCLADLARHNRVEHDASIYHEDAGPREIYAPITISHEMLKEFFKDSKNGVWITPEDVGRTRVRREATYPNGIKFIQAEVARGEMAIAMNMFNNPNPELAAANGVDVAPVKRDFVSRFFRGLLGKKEEPTPLPGVPIESFRTWMGEERLPDGWKPYHTTTLWQTIKTVNRMKAEMKKAKAEEKAKQAAACSCEREKDFETETGTEKSLEK</sequence>
<keyword evidence="2 10" id="KW-0575">Peroxidase</keyword>
<dbReference type="Pfam" id="PF01328">
    <property type="entry name" value="Peroxidase_2"/>
    <property type="match status" value="1"/>
</dbReference>
<dbReference type="AlphaFoldDB" id="A0AAD5V3C2"/>
<dbReference type="EC" id="1.11.2.1" evidence="10"/>
<dbReference type="SUPFAM" id="SSF47571">
    <property type="entry name" value="Cloroperoxidase"/>
    <property type="match status" value="1"/>
</dbReference>
<keyword evidence="4" id="KW-0479">Metal-binding</keyword>
<dbReference type="PROSITE" id="PS51405">
    <property type="entry name" value="HEME_HALOPEROXIDASE"/>
    <property type="match status" value="1"/>
</dbReference>
<evidence type="ECO:0000259" key="9">
    <source>
        <dbReference type="PROSITE" id="PS51405"/>
    </source>
</evidence>
<evidence type="ECO:0000256" key="2">
    <source>
        <dbReference type="ARBA" id="ARBA00022559"/>
    </source>
</evidence>
<evidence type="ECO:0000256" key="8">
    <source>
        <dbReference type="SAM" id="MobiDB-lite"/>
    </source>
</evidence>
<accession>A0AAD5V3C2</accession>
<keyword evidence="11" id="KW-1185">Reference proteome</keyword>
<dbReference type="EMBL" id="JANAWD010000221">
    <property type="protein sequence ID" value="KAJ3483607.1"/>
    <property type="molecule type" value="Genomic_DNA"/>
</dbReference>
<comment type="similarity">
    <text evidence="7">Belongs to the chloroperoxidase family.</text>
</comment>
<evidence type="ECO:0000313" key="10">
    <source>
        <dbReference type="EMBL" id="KAJ3483607.1"/>
    </source>
</evidence>
<dbReference type="PANTHER" id="PTHR33577">
    <property type="entry name" value="STERIGMATOCYSTIN BIOSYNTHESIS PEROXIDASE STCC-RELATED"/>
    <property type="match status" value="1"/>
</dbReference>
<comment type="cofactor">
    <cofactor evidence="1">
        <name>heme b</name>
        <dbReference type="ChEBI" id="CHEBI:60344"/>
    </cofactor>
</comment>
<evidence type="ECO:0000256" key="6">
    <source>
        <dbReference type="ARBA" id="ARBA00023004"/>
    </source>
</evidence>
<dbReference type="InterPro" id="IPR000028">
    <property type="entry name" value="Chloroperoxidase"/>
</dbReference>